<dbReference type="GO" id="GO:0016787">
    <property type="term" value="F:hydrolase activity"/>
    <property type="evidence" value="ECO:0007669"/>
    <property type="project" value="UniProtKB-KW"/>
</dbReference>
<evidence type="ECO:0000313" key="2">
    <source>
        <dbReference type="EMBL" id="SDO71441.1"/>
    </source>
</evidence>
<name>A0A1H0LTR6_9ACTN</name>
<evidence type="ECO:0000259" key="1">
    <source>
        <dbReference type="Pfam" id="PF12697"/>
    </source>
</evidence>
<dbReference type="EMBL" id="LT629710">
    <property type="protein sequence ID" value="SDO71441.1"/>
    <property type="molecule type" value="Genomic_DNA"/>
</dbReference>
<dbReference type="OrthoDB" id="63519at2"/>
<feature type="domain" description="AB hydrolase-1" evidence="1">
    <location>
        <begin position="37"/>
        <end position="239"/>
    </location>
</feature>
<dbReference type="Proteomes" id="UP000198741">
    <property type="component" value="Chromosome I"/>
</dbReference>
<dbReference type="SUPFAM" id="SSF53474">
    <property type="entry name" value="alpha/beta-Hydrolases"/>
    <property type="match status" value="1"/>
</dbReference>
<dbReference type="Gene3D" id="3.40.50.1820">
    <property type="entry name" value="alpha/beta hydrolase"/>
    <property type="match status" value="1"/>
</dbReference>
<keyword evidence="2" id="KW-0378">Hydrolase</keyword>
<reference evidence="2 3" key="1">
    <citation type="submission" date="2016-10" db="EMBL/GenBank/DDBJ databases">
        <authorList>
            <person name="de Groot N.N."/>
        </authorList>
    </citation>
    <scope>NUCLEOTIDE SEQUENCE [LARGE SCALE GENOMIC DNA]</scope>
    <source>
        <strain evidence="3">P4-7,KCTC 19426,CECT 7604</strain>
    </source>
</reference>
<dbReference type="RefSeq" id="WP_090475657.1">
    <property type="nucleotide sequence ID" value="NZ_LT629710.1"/>
</dbReference>
<keyword evidence="3" id="KW-1185">Reference proteome</keyword>
<sequence>MAGTTSADGTLISYDRTGTGPALILVLGAFNDRGAGAALAERLSSDFTVYNYDRRGRGRSGDAPGSGVDQEIDDLSALLAEAGGNALVFGYSSGAVLALRAAARGLPITRLAVYDPPFLVNGSTPAYWTALADRIDALVADDRRGDAVELYQTRGVGMPEEVVVQLRGAPFRPALEAMAHTLAYDARALASPADLPATVSIPTLVLHGVDGPPVLSGATQAVAQALPNGEYLGLVGQTHDLVPEVLGPVLCDFYGGALTAGQRGRLT</sequence>
<accession>A0A1H0LTR6</accession>
<organism evidence="2 3">
    <name type="scientific">Nakamurella panacisegetis</name>
    <dbReference type="NCBI Taxonomy" id="1090615"/>
    <lineage>
        <taxon>Bacteria</taxon>
        <taxon>Bacillati</taxon>
        <taxon>Actinomycetota</taxon>
        <taxon>Actinomycetes</taxon>
        <taxon>Nakamurellales</taxon>
        <taxon>Nakamurellaceae</taxon>
        <taxon>Nakamurella</taxon>
    </lineage>
</organism>
<gene>
    <name evidence="2" type="ORF">SAMN04515671_1796</name>
</gene>
<evidence type="ECO:0000313" key="3">
    <source>
        <dbReference type="Proteomes" id="UP000198741"/>
    </source>
</evidence>
<dbReference type="AlphaFoldDB" id="A0A1H0LTR6"/>
<proteinExistence type="predicted"/>
<dbReference type="PANTHER" id="PTHR43433">
    <property type="entry name" value="HYDROLASE, ALPHA/BETA FOLD FAMILY PROTEIN"/>
    <property type="match status" value="1"/>
</dbReference>
<dbReference type="InterPro" id="IPR029058">
    <property type="entry name" value="AB_hydrolase_fold"/>
</dbReference>
<protein>
    <submittedName>
        <fullName evidence="2">Lysophospholipase, alpha-beta hydrolase superfamily</fullName>
    </submittedName>
</protein>
<dbReference type="InterPro" id="IPR000073">
    <property type="entry name" value="AB_hydrolase_1"/>
</dbReference>
<dbReference type="STRING" id="1090615.SAMN04515671_1796"/>
<dbReference type="Pfam" id="PF12697">
    <property type="entry name" value="Abhydrolase_6"/>
    <property type="match status" value="1"/>
</dbReference>
<dbReference type="InterPro" id="IPR050471">
    <property type="entry name" value="AB_hydrolase"/>
</dbReference>
<dbReference type="PANTHER" id="PTHR43433:SF5">
    <property type="entry name" value="AB HYDROLASE-1 DOMAIN-CONTAINING PROTEIN"/>
    <property type="match status" value="1"/>
</dbReference>